<dbReference type="AlphaFoldDB" id="S7Z5T8"/>
<dbReference type="InterPro" id="IPR008030">
    <property type="entry name" value="NmrA-like"/>
</dbReference>
<dbReference type="PhylomeDB" id="S7Z5T8"/>
<dbReference type="HOGENOM" id="CLU_007383_8_5_1"/>
<dbReference type="eggNOG" id="ENOG502SKP9">
    <property type="taxonomic scope" value="Eukaryota"/>
</dbReference>
<sequence length="320" mass="35660">MPVKQRITIIGQQGSSVAHSLLQNPDFRVRCITRDAQSEVARAFQSLGAEVLEADVGVFEGMKIALHETWGLFVNLPTEFFPDAVAIALGTNIIRAAEAVGVKHVVFSSAPHASKLTNGRVCFNSLDVKAEIEEIAQASPLFKTFTPVMVGWYLENIGETFADLYGGFPVRKDAEGITECRLPLWGGNEEMPWISVKDDFGDLVHGVFLNPLRWNRRVIQCQAELMSAGDMTTTFSAVTGQKTRYAPCIDMADLKPGMFEGIQKMFQYTQLREGEYYPNGPSEVQTAAHLKRVAARAKKGHARETLLTVREYFEREWTSH</sequence>
<name>S7Z5T8_PENO1</name>
<dbReference type="InterPro" id="IPR036291">
    <property type="entry name" value="NAD(P)-bd_dom_sf"/>
</dbReference>
<dbReference type="Gene3D" id="3.40.50.720">
    <property type="entry name" value="NAD(P)-binding Rossmann-like Domain"/>
    <property type="match status" value="1"/>
</dbReference>
<evidence type="ECO:0000313" key="4">
    <source>
        <dbReference type="EMBL" id="EPS25860.1"/>
    </source>
</evidence>
<dbReference type="SUPFAM" id="SSF51735">
    <property type="entry name" value="NAD(P)-binding Rossmann-fold domains"/>
    <property type="match status" value="1"/>
</dbReference>
<dbReference type="Proteomes" id="UP000019376">
    <property type="component" value="Unassembled WGS sequence"/>
</dbReference>
<keyword evidence="5" id="KW-1185">Reference proteome</keyword>
<dbReference type="Gene3D" id="3.90.25.10">
    <property type="entry name" value="UDP-galactose 4-epimerase, domain 1"/>
    <property type="match status" value="1"/>
</dbReference>
<evidence type="ECO:0000256" key="1">
    <source>
        <dbReference type="ARBA" id="ARBA00006328"/>
    </source>
</evidence>
<keyword evidence="2" id="KW-0521">NADP</keyword>
<dbReference type="GO" id="GO:0005634">
    <property type="term" value="C:nucleus"/>
    <property type="evidence" value="ECO:0007669"/>
    <property type="project" value="TreeGrafter"/>
</dbReference>
<gene>
    <name evidence="4" type="ORF">PDE_00796</name>
</gene>
<feature type="domain" description="NmrA-like" evidence="3">
    <location>
        <begin position="4"/>
        <end position="268"/>
    </location>
</feature>
<dbReference type="OrthoDB" id="300709at2759"/>
<reference evidence="4 5" key="1">
    <citation type="journal article" date="2013" name="PLoS ONE">
        <title>Genomic and secretomic analyses reveal unique features of the lignocellulolytic enzyme system of Penicillium decumbens.</title>
        <authorList>
            <person name="Liu G."/>
            <person name="Zhang L."/>
            <person name="Wei X."/>
            <person name="Zou G."/>
            <person name="Qin Y."/>
            <person name="Ma L."/>
            <person name="Li J."/>
            <person name="Zheng H."/>
            <person name="Wang S."/>
            <person name="Wang C."/>
            <person name="Xun L."/>
            <person name="Zhao G.-P."/>
            <person name="Zhou Z."/>
            <person name="Qu Y."/>
        </authorList>
    </citation>
    <scope>NUCLEOTIDE SEQUENCE [LARGE SCALE GENOMIC DNA]</scope>
    <source>
        <strain evidence="5">114-2 / CGMCC 5302</strain>
    </source>
</reference>
<accession>S7Z5T8</accession>
<dbReference type="PANTHER" id="PTHR42748">
    <property type="entry name" value="NITROGEN METABOLITE REPRESSION PROTEIN NMRA FAMILY MEMBER"/>
    <property type="match status" value="1"/>
</dbReference>
<evidence type="ECO:0000256" key="2">
    <source>
        <dbReference type="ARBA" id="ARBA00022857"/>
    </source>
</evidence>
<comment type="similarity">
    <text evidence="1">Belongs to the NmrA-type oxidoreductase family.</text>
</comment>
<evidence type="ECO:0000313" key="5">
    <source>
        <dbReference type="Proteomes" id="UP000019376"/>
    </source>
</evidence>
<evidence type="ECO:0000259" key="3">
    <source>
        <dbReference type="Pfam" id="PF05368"/>
    </source>
</evidence>
<organism evidence="4 5">
    <name type="scientific">Penicillium oxalicum (strain 114-2 / CGMCC 5302)</name>
    <name type="common">Penicillium decumbens</name>
    <dbReference type="NCBI Taxonomy" id="933388"/>
    <lineage>
        <taxon>Eukaryota</taxon>
        <taxon>Fungi</taxon>
        <taxon>Dikarya</taxon>
        <taxon>Ascomycota</taxon>
        <taxon>Pezizomycotina</taxon>
        <taxon>Eurotiomycetes</taxon>
        <taxon>Eurotiomycetidae</taxon>
        <taxon>Eurotiales</taxon>
        <taxon>Aspergillaceae</taxon>
        <taxon>Penicillium</taxon>
    </lineage>
</organism>
<dbReference type="STRING" id="933388.S7Z5T8"/>
<proteinExistence type="inferred from homology"/>
<dbReference type="InterPro" id="IPR051164">
    <property type="entry name" value="NmrA-like_oxidored"/>
</dbReference>
<dbReference type="Pfam" id="PF05368">
    <property type="entry name" value="NmrA"/>
    <property type="match status" value="1"/>
</dbReference>
<dbReference type="EMBL" id="KB644408">
    <property type="protein sequence ID" value="EPS25860.1"/>
    <property type="molecule type" value="Genomic_DNA"/>
</dbReference>
<dbReference type="PANTHER" id="PTHR42748:SF7">
    <property type="entry name" value="NMRA LIKE REDOX SENSOR 1-RELATED"/>
    <property type="match status" value="1"/>
</dbReference>
<protein>
    <recommendedName>
        <fullName evidence="3">NmrA-like domain-containing protein</fullName>
    </recommendedName>
</protein>